<feature type="domain" description="DH" evidence="3">
    <location>
        <begin position="84"/>
        <end position="264"/>
    </location>
</feature>
<dbReference type="Gene3D" id="1.20.900.10">
    <property type="entry name" value="Dbl homology (DH) domain"/>
    <property type="match status" value="1"/>
</dbReference>
<dbReference type="InterPro" id="IPR001849">
    <property type="entry name" value="PH_domain"/>
</dbReference>
<feature type="compositionally biased region" description="Low complexity" evidence="1">
    <location>
        <begin position="24"/>
        <end position="36"/>
    </location>
</feature>
<dbReference type="EMBL" id="JAEPRB010000025">
    <property type="protein sequence ID" value="KAG2225701.1"/>
    <property type="molecule type" value="Genomic_DNA"/>
</dbReference>
<protein>
    <recommendedName>
        <fullName evidence="6">DH domain-containing protein</fullName>
    </recommendedName>
</protein>
<dbReference type="SUPFAM" id="SSF48065">
    <property type="entry name" value="DBL homology domain (DH-domain)"/>
    <property type="match status" value="1"/>
</dbReference>
<dbReference type="InterPro" id="IPR011993">
    <property type="entry name" value="PH-like_dom_sf"/>
</dbReference>
<evidence type="ECO:0000259" key="3">
    <source>
        <dbReference type="PROSITE" id="PS50010"/>
    </source>
</evidence>
<dbReference type="SUPFAM" id="SSF50729">
    <property type="entry name" value="PH domain-like"/>
    <property type="match status" value="1"/>
</dbReference>
<accession>A0A8H7SAM6</accession>
<reference evidence="4 5" key="1">
    <citation type="submission" date="2020-12" db="EMBL/GenBank/DDBJ databases">
        <title>Metabolic potential, ecology and presence of endohyphal bacteria is reflected in genomic diversity of Mucoromycotina.</title>
        <authorList>
            <person name="Muszewska A."/>
            <person name="Okrasinska A."/>
            <person name="Steczkiewicz K."/>
            <person name="Drgas O."/>
            <person name="Orlowska M."/>
            <person name="Perlinska-Lenart U."/>
            <person name="Aleksandrzak-Piekarczyk T."/>
            <person name="Szatraj K."/>
            <person name="Zielenkiewicz U."/>
            <person name="Pilsyk S."/>
            <person name="Malc E."/>
            <person name="Mieczkowski P."/>
            <person name="Kruszewska J.S."/>
            <person name="Biernat P."/>
            <person name="Pawlowska J."/>
        </authorList>
    </citation>
    <scope>NUCLEOTIDE SEQUENCE [LARGE SCALE GENOMIC DNA]</scope>
    <source>
        <strain evidence="4 5">CBS 142.35</strain>
    </source>
</reference>
<dbReference type="PROSITE" id="PS50003">
    <property type="entry name" value="PH_DOMAIN"/>
    <property type="match status" value="1"/>
</dbReference>
<dbReference type="OrthoDB" id="10254377at2759"/>
<dbReference type="PROSITE" id="PS50010">
    <property type="entry name" value="DH_2"/>
    <property type="match status" value="1"/>
</dbReference>
<gene>
    <name evidence="4" type="ORF">INT45_012173</name>
</gene>
<sequence>MQQGGYQFRQSDPFTSTIINSPASPTGTMTTTSSSNTSSRFSFLNGQYNQLIDDLSIIDDMMVYQEDEETYDNTIADASRVVAKKQQSLDDLQQTEIDYVHSLSTFEEVFVSRMEVWFDQNQRSANKSIGDKLQDIHELIRVWSYLLKTHRSFCQSLKERKQMWGPTQLISDVLLDLHTNMVPLYEQFMKRIGKAIVALDQLYRASSFTKIVNVTIADHDMNYFLRLPLERMNVYLHTIDRLVENTLPGHPDYRGLKQAADLFRFKQFQGRLTDCKKHMLVMDIQRAMPNCPATVTLTRRVLLQAPLVKVSLDDPTNISDVRNYILYNDMLLFCKQSSSSSLSPNINMNKKLQLKGKLELRGAIVRPILPQLAEEMMDSKSGRKTNILNTFRNSKKDSMQQKLSIPTSVYGFEVLVIEGNADYIAAFHQNYGSSGPAVRRRHVLRAQSAEQQDAWLQSLDHAIQLVNTPTRIELSSNT</sequence>
<dbReference type="SMART" id="SM00325">
    <property type="entry name" value="RhoGEF"/>
    <property type="match status" value="1"/>
</dbReference>
<dbReference type="Proteomes" id="UP000646827">
    <property type="component" value="Unassembled WGS sequence"/>
</dbReference>
<dbReference type="InterPro" id="IPR000219">
    <property type="entry name" value="DH_dom"/>
</dbReference>
<feature type="region of interest" description="Disordered" evidence="1">
    <location>
        <begin position="1"/>
        <end position="36"/>
    </location>
</feature>
<dbReference type="PANTHER" id="PTHR12673">
    <property type="entry name" value="FACIOGENITAL DYSPLASIA PROTEIN"/>
    <property type="match status" value="1"/>
</dbReference>
<dbReference type="GO" id="GO:0005737">
    <property type="term" value="C:cytoplasm"/>
    <property type="evidence" value="ECO:0007669"/>
    <property type="project" value="TreeGrafter"/>
</dbReference>
<evidence type="ECO:0000256" key="1">
    <source>
        <dbReference type="SAM" id="MobiDB-lite"/>
    </source>
</evidence>
<dbReference type="InterPro" id="IPR035899">
    <property type="entry name" value="DBL_dom_sf"/>
</dbReference>
<dbReference type="Gene3D" id="2.30.29.30">
    <property type="entry name" value="Pleckstrin-homology domain (PH domain)/Phosphotyrosine-binding domain (PTB)"/>
    <property type="match status" value="1"/>
</dbReference>
<name>A0A8H7SAM6_9FUNG</name>
<keyword evidence="5" id="KW-1185">Reference proteome</keyword>
<evidence type="ECO:0008006" key="6">
    <source>
        <dbReference type="Google" id="ProtNLM"/>
    </source>
</evidence>
<dbReference type="GO" id="GO:0005085">
    <property type="term" value="F:guanyl-nucleotide exchange factor activity"/>
    <property type="evidence" value="ECO:0007669"/>
    <property type="project" value="InterPro"/>
</dbReference>
<dbReference type="SMART" id="SM00233">
    <property type="entry name" value="PH"/>
    <property type="match status" value="1"/>
</dbReference>
<proteinExistence type="predicted"/>
<comment type="caution">
    <text evidence="4">The sequence shown here is derived from an EMBL/GenBank/DDBJ whole genome shotgun (WGS) entry which is preliminary data.</text>
</comment>
<feature type="domain" description="PH" evidence="2">
    <location>
        <begin position="300"/>
        <end position="464"/>
    </location>
</feature>
<feature type="compositionally biased region" description="Polar residues" evidence="1">
    <location>
        <begin position="1"/>
        <end position="23"/>
    </location>
</feature>
<dbReference type="AlphaFoldDB" id="A0A8H7SAM6"/>
<dbReference type="InterPro" id="IPR051092">
    <property type="entry name" value="FYVE_RhoGEF_PH"/>
</dbReference>
<evidence type="ECO:0000313" key="5">
    <source>
        <dbReference type="Proteomes" id="UP000646827"/>
    </source>
</evidence>
<organism evidence="4 5">
    <name type="scientific">Circinella minor</name>
    <dbReference type="NCBI Taxonomy" id="1195481"/>
    <lineage>
        <taxon>Eukaryota</taxon>
        <taxon>Fungi</taxon>
        <taxon>Fungi incertae sedis</taxon>
        <taxon>Mucoromycota</taxon>
        <taxon>Mucoromycotina</taxon>
        <taxon>Mucoromycetes</taxon>
        <taxon>Mucorales</taxon>
        <taxon>Lichtheimiaceae</taxon>
        <taxon>Circinella</taxon>
    </lineage>
</organism>
<dbReference type="Pfam" id="PF00621">
    <property type="entry name" value="RhoGEF"/>
    <property type="match status" value="1"/>
</dbReference>
<evidence type="ECO:0000259" key="2">
    <source>
        <dbReference type="PROSITE" id="PS50003"/>
    </source>
</evidence>
<evidence type="ECO:0000313" key="4">
    <source>
        <dbReference type="EMBL" id="KAG2225701.1"/>
    </source>
</evidence>
<dbReference type="PANTHER" id="PTHR12673:SF159">
    <property type="entry name" value="LD03170P"/>
    <property type="match status" value="1"/>
</dbReference>